<evidence type="ECO:0000313" key="5">
    <source>
        <dbReference type="Proteomes" id="UP001152803"/>
    </source>
</evidence>
<evidence type="ECO:0000313" key="4">
    <source>
        <dbReference type="EMBL" id="KAJ8275644.1"/>
    </source>
</evidence>
<dbReference type="EMBL" id="JAFJMO010000005">
    <property type="protein sequence ID" value="KAJ8275644.1"/>
    <property type="molecule type" value="Genomic_DNA"/>
</dbReference>
<feature type="signal peptide" evidence="2">
    <location>
        <begin position="1"/>
        <end position="37"/>
    </location>
</feature>
<gene>
    <name evidence="4" type="ORF">COCON_G00073960</name>
</gene>
<accession>A0A9Q1I080</accession>
<sequence>MEPHRQSLRSKGKPISMANSLFISSIFLVVLVTPGFCQETTVCKEEDGDIRIDCLIKIKPNQVNSYDFSIAKGGKEVIMNTNVSGTTADQSFKEKTTVTPLDSASGYRLRLKNYPINENATFICKISNIAANAVVEKGKMVTCSAVSVFLHGCPWLLSLLVVLHVTQSWRWNIFACYTRGTMPVTFSGWEAVCEGRRLKAGQAPKRGRGYTMYHGTHKNNAKAIIQSGFKPSAGGTLGPGVYCSRDLNKAMSYPPSCASNDRVVFRLLVRVGKVKKIDGPSMNLMTSWHQNGYDTAWLPSGMVSHEEDCVWDPKRLTVVAIEHCLDATAKNDLEKVIKQQGNGAAGSAAPQQGSCKTCGQRPRPRTAHALQKCWGCATQICPFMEKHVCPSKS</sequence>
<dbReference type="PANTHER" id="PTHR36542">
    <property type="entry name" value="GIG2-LIKE PROTEIN DRED-RELATED"/>
    <property type="match status" value="1"/>
</dbReference>
<dbReference type="GO" id="GO:0003950">
    <property type="term" value="F:NAD+ poly-ADP-ribosyltransferase activity"/>
    <property type="evidence" value="ECO:0007669"/>
    <property type="project" value="InterPro"/>
</dbReference>
<evidence type="ECO:0000256" key="1">
    <source>
        <dbReference type="ARBA" id="ARBA00024347"/>
    </source>
</evidence>
<keyword evidence="2" id="KW-0732">Signal</keyword>
<evidence type="ECO:0000256" key="2">
    <source>
        <dbReference type="SAM" id="SignalP"/>
    </source>
</evidence>
<dbReference type="PANTHER" id="PTHR36542:SF8">
    <property type="entry name" value="GIG2-LIKE PROTEIN DREN"/>
    <property type="match status" value="1"/>
</dbReference>
<proteinExistence type="inferred from homology"/>
<organism evidence="4 5">
    <name type="scientific">Conger conger</name>
    <name type="common">Conger eel</name>
    <name type="synonym">Muraena conger</name>
    <dbReference type="NCBI Taxonomy" id="82655"/>
    <lineage>
        <taxon>Eukaryota</taxon>
        <taxon>Metazoa</taxon>
        <taxon>Chordata</taxon>
        <taxon>Craniata</taxon>
        <taxon>Vertebrata</taxon>
        <taxon>Euteleostomi</taxon>
        <taxon>Actinopterygii</taxon>
        <taxon>Neopterygii</taxon>
        <taxon>Teleostei</taxon>
        <taxon>Anguilliformes</taxon>
        <taxon>Congridae</taxon>
        <taxon>Conger</taxon>
    </lineage>
</organism>
<dbReference type="InterPro" id="IPR012317">
    <property type="entry name" value="Poly(ADP-ribose)pol_cat_dom"/>
</dbReference>
<dbReference type="Gene3D" id="3.90.175.10">
    <property type="entry name" value="Diphtheria Toxin, domain 1"/>
    <property type="match status" value="1"/>
</dbReference>
<feature type="chain" id="PRO_5040398916" description="PARP catalytic domain-containing protein" evidence="2">
    <location>
        <begin position="38"/>
        <end position="393"/>
    </location>
</feature>
<comment type="similarity">
    <text evidence="1">Belongs to the ARTD/PARP family.</text>
</comment>
<dbReference type="AlphaFoldDB" id="A0A9Q1I080"/>
<dbReference type="OrthoDB" id="9894570at2759"/>
<reference evidence="4" key="1">
    <citation type="journal article" date="2023" name="Science">
        <title>Genome structures resolve the early diversification of teleost fishes.</title>
        <authorList>
            <person name="Parey E."/>
            <person name="Louis A."/>
            <person name="Montfort J."/>
            <person name="Bouchez O."/>
            <person name="Roques C."/>
            <person name="Iampietro C."/>
            <person name="Lluch J."/>
            <person name="Castinel A."/>
            <person name="Donnadieu C."/>
            <person name="Desvignes T."/>
            <person name="Floi Bucao C."/>
            <person name="Jouanno E."/>
            <person name="Wen M."/>
            <person name="Mejri S."/>
            <person name="Dirks R."/>
            <person name="Jansen H."/>
            <person name="Henkel C."/>
            <person name="Chen W.J."/>
            <person name="Zahm M."/>
            <person name="Cabau C."/>
            <person name="Klopp C."/>
            <person name="Thompson A.W."/>
            <person name="Robinson-Rechavi M."/>
            <person name="Braasch I."/>
            <person name="Lecointre G."/>
            <person name="Bobe J."/>
            <person name="Postlethwait J.H."/>
            <person name="Berthelot C."/>
            <person name="Roest Crollius H."/>
            <person name="Guiguen Y."/>
        </authorList>
    </citation>
    <scope>NUCLEOTIDE SEQUENCE</scope>
    <source>
        <strain evidence="4">Concon-B</strain>
    </source>
</reference>
<evidence type="ECO:0000259" key="3">
    <source>
        <dbReference type="Pfam" id="PF00644"/>
    </source>
</evidence>
<dbReference type="GO" id="GO:0005737">
    <property type="term" value="C:cytoplasm"/>
    <property type="evidence" value="ECO:0007669"/>
    <property type="project" value="TreeGrafter"/>
</dbReference>
<dbReference type="Proteomes" id="UP001152803">
    <property type="component" value="Unassembled WGS sequence"/>
</dbReference>
<feature type="domain" description="PARP catalytic" evidence="3">
    <location>
        <begin position="211"/>
        <end position="284"/>
    </location>
</feature>
<name>A0A9Q1I080_CONCO</name>
<dbReference type="Pfam" id="PF00644">
    <property type="entry name" value="PARP"/>
    <property type="match status" value="1"/>
</dbReference>
<comment type="caution">
    <text evidence="4">The sequence shown here is derived from an EMBL/GenBank/DDBJ whole genome shotgun (WGS) entry which is preliminary data.</text>
</comment>
<keyword evidence="5" id="KW-1185">Reference proteome</keyword>
<protein>
    <recommendedName>
        <fullName evidence="3">PARP catalytic domain-containing protein</fullName>
    </recommendedName>
</protein>
<dbReference type="FunFam" id="3.90.175.10:FF:000005">
    <property type="entry name" value="Uncharacterized protein"/>
    <property type="match status" value="1"/>
</dbReference>
<dbReference type="SUPFAM" id="SSF56399">
    <property type="entry name" value="ADP-ribosylation"/>
    <property type="match status" value="1"/>
</dbReference>